<reference evidence="1 2" key="1">
    <citation type="submission" date="2017-07" db="EMBL/GenBank/DDBJ databases">
        <title>Draft Genome Sequences of Select Purple Nonsulfur Bacteria.</title>
        <authorList>
            <person name="Lasarre B."/>
            <person name="Mckinlay J.B."/>
        </authorList>
    </citation>
    <scope>NUCLEOTIDE SEQUENCE [LARGE SCALE GENOMIC DNA]</scope>
    <source>
        <strain evidence="1 2">DSM 11290</strain>
    </source>
</reference>
<keyword evidence="2" id="KW-1185">Reference proteome</keyword>
<comment type="caution">
    <text evidence="1">The sequence shown here is derived from an EMBL/GenBank/DDBJ whole genome shotgun (WGS) entry which is preliminary data.</text>
</comment>
<evidence type="ECO:0000313" key="1">
    <source>
        <dbReference type="EMBL" id="RAI26250.1"/>
    </source>
</evidence>
<dbReference type="Pfam" id="PF09700">
    <property type="entry name" value="Cas_Cmr3"/>
    <property type="match status" value="1"/>
</dbReference>
<organism evidence="1 2">
    <name type="scientific">Rhodobium orientis</name>
    <dbReference type="NCBI Taxonomy" id="34017"/>
    <lineage>
        <taxon>Bacteria</taxon>
        <taxon>Pseudomonadati</taxon>
        <taxon>Pseudomonadota</taxon>
        <taxon>Alphaproteobacteria</taxon>
        <taxon>Hyphomicrobiales</taxon>
        <taxon>Rhodobiaceae</taxon>
        <taxon>Rhodobium</taxon>
    </lineage>
</organism>
<dbReference type="Gene3D" id="2.60.40.4350">
    <property type="match status" value="1"/>
</dbReference>
<dbReference type="Proteomes" id="UP000249299">
    <property type="component" value="Unassembled WGS sequence"/>
</dbReference>
<dbReference type="InterPro" id="IPR010165">
    <property type="entry name" value="CRISPR-Cmr3_IIIB"/>
</dbReference>
<proteinExistence type="predicted"/>
<dbReference type="NCBIfam" id="TIGR01888">
    <property type="entry name" value="cas_cmr3"/>
    <property type="match status" value="1"/>
</dbReference>
<name>A0A327JIL4_9HYPH</name>
<dbReference type="OrthoDB" id="7345116at2"/>
<dbReference type="Gene3D" id="3.30.70.2940">
    <property type="match status" value="1"/>
</dbReference>
<evidence type="ECO:0000313" key="2">
    <source>
        <dbReference type="Proteomes" id="UP000249299"/>
    </source>
</evidence>
<gene>
    <name evidence="1" type="primary">cmr3</name>
    <name evidence="1" type="ORF">CH339_14785</name>
</gene>
<protein>
    <submittedName>
        <fullName evidence="1">Type III-B CRISPR module-associated protein Cmr3</fullName>
    </submittedName>
</protein>
<accession>A0A327JIL4</accession>
<sequence>MPVVRRTNWQECAMANLLRILPIDTLMFRDGRPFNQEDEGAGAAESLFPPPPPTLAGAVRLAIAQRAGFPKRDWPVDLVGDGVDWQDQETWLGTLAFGPLMMELGGEFLLPAPAHLGKDNQMALRLLHLPAEAEFASDWAMPDGGRVLYPRAPKGAKGFKALEGHWLTFKGMEAVLEGNTPDQADLIRSDRLLRRESRVGIGVAQDSRRANDGQLYTASFLRLCDEANFCLAIKGLPDSLSAFVQRLGGEHRQAEFRPDTLVTDLPSSPSGTGAYAAIAVSPVLLAEEPEPGARINGLPGELVSACIPKPFMLGGWDSRTRGPLPLRPVIPAGVVFFMRCSGDELPPQGRTRVGLSTKWGFGHCLIGRWPQS</sequence>
<dbReference type="InterPro" id="IPR019117">
    <property type="entry name" value="CRISPR-assoc_protein_Cmr3"/>
</dbReference>
<dbReference type="EMBL" id="NPEV01000033">
    <property type="protein sequence ID" value="RAI26250.1"/>
    <property type="molecule type" value="Genomic_DNA"/>
</dbReference>
<dbReference type="AlphaFoldDB" id="A0A327JIL4"/>